<evidence type="ECO:0000256" key="1">
    <source>
        <dbReference type="SAM" id="Phobius"/>
    </source>
</evidence>
<organism evidence="2 3">
    <name type="scientific">Chryseobacterium kwangjuense</name>
    <dbReference type="NCBI Taxonomy" id="267125"/>
    <lineage>
        <taxon>Bacteria</taxon>
        <taxon>Pseudomonadati</taxon>
        <taxon>Bacteroidota</taxon>
        <taxon>Flavobacteriia</taxon>
        <taxon>Flavobacteriales</taxon>
        <taxon>Weeksellaceae</taxon>
        <taxon>Chryseobacterium group</taxon>
        <taxon>Chryseobacterium</taxon>
    </lineage>
</organism>
<keyword evidence="1" id="KW-0812">Transmembrane</keyword>
<dbReference type="EMBL" id="JBJXVJ010000001">
    <property type="protein sequence ID" value="MFN1215927.1"/>
    <property type="molecule type" value="Genomic_DNA"/>
</dbReference>
<accession>A0ABW9JZI5</accession>
<name>A0ABW9JZI5_9FLAO</name>
<keyword evidence="3" id="KW-1185">Reference proteome</keyword>
<dbReference type="RefSeq" id="WP_409355664.1">
    <property type="nucleotide sequence ID" value="NZ_JBJXVJ010000001.1"/>
</dbReference>
<evidence type="ECO:0000313" key="2">
    <source>
        <dbReference type="EMBL" id="MFN1215927.1"/>
    </source>
</evidence>
<dbReference type="Proteomes" id="UP001634154">
    <property type="component" value="Unassembled WGS sequence"/>
</dbReference>
<sequence>MTSIICLYYLIDNPEIAIAFLALIVSIIGVFISIWTIRSSQKHNKLSVKPIAYILPQNYEDKICVNIQNKGTGPLIVKKIEFIDLKTKVKTKSLVESMPNLQNYHWSNFSSAKEFVLSPNETKIMLELTGEIDDEIYIFNRELIREKLSTIEIYLEYTGIYGDKNIIFRYLLDWYKNY</sequence>
<keyword evidence="1" id="KW-1133">Transmembrane helix</keyword>
<comment type="caution">
    <text evidence="2">The sequence shown here is derived from an EMBL/GenBank/DDBJ whole genome shotgun (WGS) entry which is preliminary data.</text>
</comment>
<gene>
    <name evidence="2" type="ORF">ACKW6Q_02965</name>
</gene>
<evidence type="ECO:0000313" key="3">
    <source>
        <dbReference type="Proteomes" id="UP001634154"/>
    </source>
</evidence>
<feature type="transmembrane region" description="Helical" evidence="1">
    <location>
        <begin position="16"/>
        <end position="37"/>
    </location>
</feature>
<keyword evidence="1" id="KW-0472">Membrane</keyword>
<protein>
    <submittedName>
        <fullName evidence="2">Uncharacterized protein</fullName>
    </submittedName>
</protein>
<proteinExistence type="predicted"/>
<reference evidence="2 3" key="1">
    <citation type="submission" date="2024-12" db="EMBL/GenBank/DDBJ databases">
        <title>Draft genome sequence of Chryseobacterium kwangjuense AG447.</title>
        <authorList>
            <person name="Cheptsov V.S."/>
            <person name="Belov A."/>
            <person name="Zavarzina A.G."/>
        </authorList>
    </citation>
    <scope>NUCLEOTIDE SEQUENCE [LARGE SCALE GENOMIC DNA]</scope>
    <source>
        <strain evidence="2 3">AG447</strain>
    </source>
</reference>